<feature type="domain" description="Reverse transcriptase" evidence="2">
    <location>
        <begin position="391"/>
        <end position="647"/>
    </location>
</feature>
<evidence type="ECO:0000313" key="4">
    <source>
        <dbReference type="Proteomes" id="UP001176940"/>
    </source>
</evidence>
<dbReference type="Proteomes" id="UP001176940">
    <property type="component" value="Unassembled WGS sequence"/>
</dbReference>
<dbReference type="InterPro" id="IPR000477">
    <property type="entry name" value="RT_dom"/>
</dbReference>
<feature type="transmembrane region" description="Helical" evidence="1">
    <location>
        <begin position="12"/>
        <end position="32"/>
    </location>
</feature>
<protein>
    <recommendedName>
        <fullName evidence="2">Reverse transcriptase domain-containing protein</fullName>
    </recommendedName>
</protein>
<gene>
    <name evidence="3" type="ORF">RIMI_LOCUS3048120</name>
</gene>
<feature type="transmembrane region" description="Helical" evidence="1">
    <location>
        <begin position="52"/>
        <end position="76"/>
    </location>
</feature>
<reference evidence="3" key="1">
    <citation type="submission" date="2023-07" db="EMBL/GenBank/DDBJ databases">
        <authorList>
            <person name="Stuckert A."/>
        </authorList>
    </citation>
    <scope>NUCLEOTIDE SEQUENCE</scope>
</reference>
<dbReference type="PROSITE" id="PS50878">
    <property type="entry name" value="RT_POL"/>
    <property type="match status" value="1"/>
</dbReference>
<dbReference type="PANTHER" id="PTHR15066">
    <property type="entry name" value="TRANSMEMBRANE PROTEIN 187"/>
    <property type="match status" value="1"/>
</dbReference>
<accession>A0ABN9KWY6</accession>
<keyword evidence="4" id="KW-1185">Reference proteome</keyword>
<sequence length="879" mass="97776">MQVAKVKAQDDSLWHVLGTVAACLVIVSSGVLDTVKTELGYSHYAEKPIPGLPGFLSMPCNCLINIGYIMLGIYWLAQDEKATGIKDKNGRYLKNVFSWMAIVYGPVQWVRIWTQTQWAAVLDQWFTSPIFAWAIIWCNSILKNWDSQHFLAVEFLSLSSYFLSKIHPQGFELALVAHIVCALTSGLRLQRKYGDSTTRMYLVLASMSCLGFVILKLLDHWLAQYIVFQRLTGHFWSKICDILQFHYAFCFLTHLDHYRSLSRFNISEPCAVEPGICGANMSESKNWLVGCSQEGQHVVGLGVFGAFLQAPDLPAKIDMIRESFGPQRPLPLLAAQPCSSKTSFSTMTEDQLSTLLSRSHLTTCTLDPLPSHLIPNLSTVFIPTLTHLFNLSLTTGVFPSSFKHAKITPILKKPSLDPSSVSSYHPISLLPYASKLLEQHVHLELSSHFSSCSLFDRLQSGFRSHHSTETALTKVTNDLLTARSKRHYSVLLLLDLSSAFDTVDHSLLLQILSSLGITDLALSWISSYLTDRTFSVSLPHTTSSLRPLSVGVPQGSVLGPLLFSIYTFGLGQLIESHGMQYHLYADDTQIYLSGPDLSSLLTKIPHCLSAISAFFSARFLQLNMDKTEFIIFPPSHSTPPPDLSINVNGCSLSPVPHARCLGVILDSALSFKPHIQALASSCRLKLKNISRIRAFLDRNTAKTLVHALIMSRLDYCNLLLSGLPSSTLAPLQSILHSAARLIHLSPRYSPASPLCQALHWLPIAQRLQFKTLTLTYKAIHNLSPPYICDMVSRYLPTRDLRSSQDLLLYSPLISSSHNHIQDFSRASPILWNSLPQHIRLAPTIETFKKNLKTHLSSTSLQPAVILNLLNSRTASSSLS</sequence>
<keyword evidence="1" id="KW-0472">Membrane</keyword>
<dbReference type="CDD" id="cd01650">
    <property type="entry name" value="RT_nLTR_like"/>
    <property type="match status" value="1"/>
</dbReference>
<feature type="transmembrane region" description="Helical" evidence="1">
    <location>
        <begin position="125"/>
        <end position="142"/>
    </location>
</feature>
<evidence type="ECO:0000259" key="2">
    <source>
        <dbReference type="PROSITE" id="PS50878"/>
    </source>
</evidence>
<feature type="transmembrane region" description="Helical" evidence="1">
    <location>
        <begin position="96"/>
        <end position="113"/>
    </location>
</feature>
<dbReference type="PROSITE" id="PS51257">
    <property type="entry name" value="PROKAR_LIPOPROTEIN"/>
    <property type="match status" value="1"/>
</dbReference>
<dbReference type="Pfam" id="PF15100">
    <property type="entry name" value="TMEM187"/>
    <property type="match status" value="1"/>
</dbReference>
<dbReference type="InterPro" id="IPR028066">
    <property type="entry name" value="TMEM187"/>
</dbReference>
<feature type="transmembrane region" description="Helical" evidence="1">
    <location>
        <begin position="201"/>
        <end position="222"/>
    </location>
</feature>
<keyword evidence="1" id="KW-1133">Transmembrane helix</keyword>
<keyword evidence="1" id="KW-0812">Transmembrane</keyword>
<evidence type="ECO:0000256" key="1">
    <source>
        <dbReference type="SAM" id="Phobius"/>
    </source>
</evidence>
<evidence type="ECO:0000313" key="3">
    <source>
        <dbReference type="EMBL" id="CAJ0927506.1"/>
    </source>
</evidence>
<comment type="caution">
    <text evidence="3">The sequence shown here is derived from an EMBL/GenBank/DDBJ whole genome shotgun (WGS) entry which is preliminary data.</text>
</comment>
<proteinExistence type="predicted"/>
<dbReference type="SUPFAM" id="SSF56672">
    <property type="entry name" value="DNA/RNA polymerases"/>
    <property type="match status" value="1"/>
</dbReference>
<dbReference type="InterPro" id="IPR043502">
    <property type="entry name" value="DNA/RNA_pol_sf"/>
</dbReference>
<dbReference type="EMBL" id="CAUEEQ010004447">
    <property type="protein sequence ID" value="CAJ0927506.1"/>
    <property type="molecule type" value="Genomic_DNA"/>
</dbReference>
<dbReference type="Pfam" id="PF00078">
    <property type="entry name" value="RVT_1"/>
    <property type="match status" value="1"/>
</dbReference>
<name>A0ABN9KWY6_9NEOB</name>
<dbReference type="PANTHER" id="PTHR15066:SF0">
    <property type="entry name" value="TRANSMEMBRANE PROTEIN 187"/>
    <property type="match status" value="1"/>
</dbReference>
<organism evidence="3 4">
    <name type="scientific">Ranitomeya imitator</name>
    <name type="common">mimic poison frog</name>
    <dbReference type="NCBI Taxonomy" id="111125"/>
    <lineage>
        <taxon>Eukaryota</taxon>
        <taxon>Metazoa</taxon>
        <taxon>Chordata</taxon>
        <taxon>Craniata</taxon>
        <taxon>Vertebrata</taxon>
        <taxon>Euteleostomi</taxon>
        <taxon>Amphibia</taxon>
        <taxon>Batrachia</taxon>
        <taxon>Anura</taxon>
        <taxon>Neobatrachia</taxon>
        <taxon>Hyloidea</taxon>
        <taxon>Dendrobatidae</taxon>
        <taxon>Dendrobatinae</taxon>
        <taxon>Ranitomeya</taxon>
    </lineage>
</organism>